<accession>A0ABP2IXD1</accession>
<dbReference type="EMBL" id="AEDQ01000030">
    <property type="protein sequence ID" value="EFL43743.1"/>
    <property type="molecule type" value="Genomic_DNA"/>
</dbReference>
<gene>
    <name evidence="2" type="ORF">HMPREF9248_0171</name>
</gene>
<dbReference type="RefSeq" id="WP_006304606.1">
    <property type="nucleotide sequence ID" value="NZ_AEDQ01000030.1"/>
</dbReference>
<name>A0ABP2IXD1_9ACTN</name>
<organism evidence="2 3">
    <name type="scientific">Fannyhessea vaginae PB189-T1-4</name>
    <dbReference type="NCBI Taxonomy" id="866774"/>
    <lineage>
        <taxon>Bacteria</taxon>
        <taxon>Bacillati</taxon>
        <taxon>Actinomycetota</taxon>
        <taxon>Coriobacteriia</taxon>
        <taxon>Coriobacteriales</taxon>
        <taxon>Atopobiaceae</taxon>
        <taxon>Fannyhessea</taxon>
    </lineage>
</organism>
<comment type="similarity">
    <text evidence="1">Belongs to the RutC family.</text>
</comment>
<evidence type="ECO:0000313" key="3">
    <source>
        <dbReference type="Proteomes" id="UP000004431"/>
    </source>
</evidence>
<dbReference type="Proteomes" id="UP000004431">
    <property type="component" value="Unassembled WGS sequence"/>
</dbReference>
<keyword evidence="3" id="KW-1185">Reference proteome</keyword>
<dbReference type="InterPro" id="IPR035959">
    <property type="entry name" value="RutC-like_sf"/>
</dbReference>
<comment type="caution">
    <text evidence="2">The sequence shown here is derived from an EMBL/GenBank/DDBJ whole genome shotgun (WGS) entry which is preliminary data.</text>
</comment>
<dbReference type="PANTHER" id="PTHR11803">
    <property type="entry name" value="2-IMINOBUTANOATE/2-IMINOPROPANOATE DEAMINASE RIDA"/>
    <property type="match status" value="1"/>
</dbReference>
<reference evidence="2 3" key="1">
    <citation type="submission" date="2010-08" db="EMBL/GenBank/DDBJ databases">
        <authorList>
            <person name="Durkin A.S."/>
            <person name="Madupu R."/>
            <person name="Torralba M."/>
            <person name="Gillis M."/>
            <person name="Methe B."/>
            <person name="Sutton G."/>
            <person name="Nelson K.E."/>
        </authorList>
    </citation>
    <scope>NUCLEOTIDE SEQUENCE [LARGE SCALE GENOMIC DNA]</scope>
    <source>
        <strain evidence="2 3">PB189-T1-4</strain>
    </source>
</reference>
<dbReference type="CDD" id="cd00448">
    <property type="entry name" value="YjgF_YER057c_UK114_family"/>
    <property type="match status" value="1"/>
</dbReference>
<dbReference type="Gene3D" id="3.30.1330.40">
    <property type="entry name" value="RutC-like"/>
    <property type="match status" value="1"/>
</dbReference>
<dbReference type="PANTHER" id="PTHR11803:SF58">
    <property type="entry name" value="PROTEIN HMF1-RELATED"/>
    <property type="match status" value="1"/>
</dbReference>
<dbReference type="SUPFAM" id="SSF55298">
    <property type="entry name" value="YjgF-like"/>
    <property type="match status" value="1"/>
</dbReference>
<dbReference type="Pfam" id="PF01042">
    <property type="entry name" value="Ribonuc_L-PSP"/>
    <property type="match status" value="1"/>
</dbReference>
<proteinExistence type="inferred from homology"/>
<evidence type="ECO:0000256" key="1">
    <source>
        <dbReference type="ARBA" id="ARBA00010552"/>
    </source>
</evidence>
<evidence type="ECO:0000313" key="2">
    <source>
        <dbReference type="EMBL" id="EFL43743.1"/>
    </source>
</evidence>
<protein>
    <submittedName>
        <fullName evidence="2">Endoribonuclease L-PSP</fullName>
    </submittedName>
</protein>
<sequence>MKYAINATGVDEPLGFYSNGTSAGRMIFISGQVAPDASGVAQQVHEILTTIEKLLGELQCNLSDVASLTIFMRDIAQLDEVDAVLKQRFDTPAPARSVAEVSKLPHDALIEISCIACR</sequence>
<dbReference type="InterPro" id="IPR006175">
    <property type="entry name" value="YjgF/YER057c/UK114"/>
</dbReference>